<name>A0AAU8M1Y7_9BACT</name>
<dbReference type="PANTHER" id="PTHR43630:SF1">
    <property type="entry name" value="POLY-BETA-1,6-N-ACETYL-D-GLUCOSAMINE SYNTHASE"/>
    <property type="match status" value="1"/>
</dbReference>
<evidence type="ECO:0000256" key="1">
    <source>
        <dbReference type="ARBA" id="ARBA00006739"/>
    </source>
</evidence>
<organism evidence="5">
    <name type="scientific">Candidatus Electrothrix aestuarii</name>
    <dbReference type="NCBI Taxonomy" id="3062594"/>
    <lineage>
        <taxon>Bacteria</taxon>
        <taxon>Pseudomonadati</taxon>
        <taxon>Thermodesulfobacteriota</taxon>
        <taxon>Desulfobulbia</taxon>
        <taxon>Desulfobulbales</taxon>
        <taxon>Desulfobulbaceae</taxon>
        <taxon>Candidatus Electrothrix</taxon>
    </lineage>
</organism>
<reference evidence="5" key="1">
    <citation type="journal article" date="2024" name="Syst. Appl. Microbiol.">
        <title>First single-strain enrichments of Electrothrix cable bacteria, description of E. aestuarii sp. nov. and E. rattekaaiensis sp. nov., and proposal of a cable bacteria taxonomy following the rules of the SeqCode.</title>
        <authorList>
            <person name="Plum-Jensen L.E."/>
            <person name="Schramm A."/>
            <person name="Marshall I.P.G."/>
        </authorList>
    </citation>
    <scope>NUCLEOTIDE SEQUENCE</scope>
    <source>
        <strain evidence="5">Rat1</strain>
    </source>
</reference>
<dbReference type="CDD" id="cd00761">
    <property type="entry name" value="Glyco_tranf_GTA_type"/>
    <property type="match status" value="1"/>
</dbReference>
<dbReference type="PANTHER" id="PTHR43630">
    <property type="entry name" value="POLY-BETA-1,6-N-ACETYL-D-GLUCOSAMINE SYNTHASE"/>
    <property type="match status" value="1"/>
</dbReference>
<evidence type="ECO:0000256" key="2">
    <source>
        <dbReference type="ARBA" id="ARBA00022676"/>
    </source>
</evidence>
<dbReference type="InterPro" id="IPR029044">
    <property type="entry name" value="Nucleotide-diphossugar_trans"/>
</dbReference>
<proteinExistence type="inferred from homology"/>
<feature type="domain" description="Glycosyltransferase 2-like" evidence="4">
    <location>
        <begin position="8"/>
        <end position="127"/>
    </location>
</feature>
<evidence type="ECO:0000256" key="3">
    <source>
        <dbReference type="ARBA" id="ARBA00022679"/>
    </source>
</evidence>
<dbReference type="KEGG" id="eaj:Q3M24_10345"/>
<keyword evidence="2 5" id="KW-0328">Glycosyltransferase</keyword>
<evidence type="ECO:0000313" key="5">
    <source>
        <dbReference type="EMBL" id="XCN75105.1"/>
    </source>
</evidence>
<sequence>MTQYKYNIITPVYNEARFLPFVIRSIIDQTHPPEQWVIVDDRSTDNTWSLITEAAEKYPLIQPVSLSGDTARRLGPNVVHVFNKGYDCTKVDQLDFTVKMDADVVLPKQYFEFLLKKFAADEKLGIASGKTFILKNDRWQMERCPNVHTVGPCKMYRLECFRDIGGLIPILGWDKLDGAKARMKGWRTHSARELPVYHLRQMGGEMGAVKTYLSYGKSCYYLREGLLFALGRAIYRSMERPYFSGLFIFIGYIVALLKQEERLDDPELASFFKKEQLRRLSGVTIKQEELFAEKIGEDKDKPFALSLFEQSTNG</sequence>
<dbReference type="AlphaFoldDB" id="A0AAU8M1Y7"/>
<evidence type="ECO:0000259" key="4">
    <source>
        <dbReference type="Pfam" id="PF00535"/>
    </source>
</evidence>
<accession>A0AAU8M1Y7</accession>
<dbReference type="EMBL" id="CP159373">
    <property type="protein sequence ID" value="XCN75105.1"/>
    <property type="molecule type" value="Genomic_DNA"/>
</dbReference>
<protein>
    <submittedName>
        <fullName evidence="5">Glycosyltransferase family A protein</fullName>
        <ecNumber evidence="5">2.4.-.-</ecNumber>
    </submittedName>
</protein>
<dbReference type="EC" id="2.4.-.-" evidence="5"/>
<comment type="similarity">
    <text evidence="1">Belongs to the glycosyltransferase 2 family.</text>
</comment>
<dbReference type="InterPro" id="IPR001173">
    <property type="entry name" value="Glyco_trans_2-like"/>
</dbReference>
<reference evidence="5" key="2">
    <citation type="submission" date="2024-06" db="EMBL/GenBank/DDBJ databases">
        <authorList>
            <person name="Plum-Jensen L.E."/>
            <person name="Schramm A."/>
            <person name="Marshall I.P.G."/>
        </authorList>
    </citation>
    <scope>NUCLEOTIDE SEQUENCE</scope>
    <source>
        <strain evidence="5">Rat1</strain>
    </source>
</reference>
<dbReference type="Pfam" id="PF00535">
    <property type="entry name" value="Glycos_transf_2"/>
    <property type="match status" value="1"/>
</dbReference>
<dbReference type="Gene3D" id="3.90.550.10">
    <property type="entry name" value="Spore Coat Polysaccharide Biosynthesis Protein SpsA, Chain A"/>
    <property type="match status" value="1"/>
</dbReference>
<keyword evidence="3 5" id="KW-0808">Transferase</keyword>
<dbReference type="SUPFAM" id="SSF53448">
    <property type="entry name" value="Nucleotide-diphospho-sugar transferases"/>
    <property type="match status" value="1"/>
</dbReference>
<gene>
    <name evidence="5" type="ORF">Q3M24_10345</name>
</gene>
<dbReference type="GO" id="GO:0016757">
    <property type="term" value="F:glycosyltransferase activity"/>
    <property type="evidence" value="ECO:0007669"/>
    <property type="project" value="UniProtKB-KW"/>
</dbReference>